<keyword evidence="2" id="KW-0810">Translation regulation</keyword>
<dbReference type="GeneTree" id="ENSGT00940000159932"/>
<protein>
    <recommendedName>
        <fullName evidence="7">Eukaryotic translation initiation factor 4E-binding protein 1</fullName>
    </recommendedName>
</protein>
<dbReference type="GeneID" id="127370669"/>
<evidence type="ECO:0008006" key="7">
    <source>
        <dbReference type="Google" id="ProtNLM"/>
    </source>
</evidence>
<feature type="compositionally biased region" description="Polar residues" evidence="4">
    <location>
        <begin position="30"/>
        <end position="44"/>
    </location>
</feature>
<keyword evidence="3" id="KW-0652">Protein synthesis inhibitor</keyword>
<dbReference type="InterPro" id="IPR008606">
    <property type="entry name" value="EIF4EBP"/>
</dbReference>
<dbReference type="AlphaFoldDB" id="A0A8P4KKQ9"/>
<gene>
    <name evidence="5" type="primary">LOC127370669</name>
</gene>
<dbReference type="GO" id="GO:0008190">
    <property type="term" value="F:eukaryotic initiation factor 4E binding"/>
    <property type="evidence" value="ECO:0007669"/>
    <property type="project" value="InterPro"/>
</dbReference>
<dbReference type="RefSeq" id="XP_051268891.1">
    <property type="nucleotide sequence ID" value="XM_051412931.1"/>
</dbReference>
<proteinExistence type="inferred from homology"/>
<evidence type="ECO:0000256" key="4">
    <source>
        <dbReference type="SAM" id="MobiDB-lite"/>
    </source>
</evidence>
<reference evidence="5" key="1">
    <citation type="submission" date="2025-08" db="UniProtKB">
        <authorList>
            <consortium name="Ensembl"/>
        </authorList>
    </citation>
    <scope>IDENTIFICATION</scope>
</reference>
<evidence type="ECO:0000313" key="5">
    <source>
        <dbReference type="Ensembl" id="ENSDLAP00005078164.1"/>
    </source>
</evidence>
<feature type="region of interest" description="Disordered" evidence="4">
    <location>
        <begin position="25"/>
        <end position="44"/>
    </location>
</feature>
<sequence>MSAAGQTTGGRDIPAVRRVTIHDSAHMPQDYSTTPGGTLFSTTPGGTRIIYDRKFLLQCRTSPLTRTPPKMPDIPGVTLPLKPDSSSNTNQPEQTPINNTDHILHKQESAEDAQFEMDI</sequence>
<dbReference type="Proteomes" id="UP000694389">
    <property type="component" value="Unassembled WGS sequence"/>
</dbReference>
<comment type="similarity">
    <text evidence="1">Belongs to the eIF4E-binding protein family.</text>
</comment>
<dbReference type="Ensembl" id="ENSDLAT00005074196.1">
    <property type="protein sequence ID" value="ENSDLAP00005078164.1"/>
    <property type="gene ID" value="ENSDLAG00005026462.1"/>
</dbReference>
<dbReference type="GO" id="GO:0005737">
    <property type="term" value="C:cytoplasm"/>
    <property type="evidence" value="ECO:0007669"/>
    <property type="project" value="TreeGrafter"/>
</dbReference>
<dbReference type="OMA" id="NTDHSVH"/>
<evidence type="ECO:0000256" key="1">
    <source>
        <dbReference type="ARBA" id="ARBA00005480"/>
    </source>
</evidence>
<feature type="region of interest" description="Disordered" evidence="4">
    <location>
        <begin position="62"/>
        <end position="104"/>
    </location>
</feature>
<dbReference type="PANTHER" id="PTHR12669">
    <property type="entry name" value="EUKARYOTIC TRANSLATION INITIATION FACTOR 4E-BINDING PROTEIN"/>
    <property type="match status" value="1"/>
</dbReference>
<dbReference type="Pfam" id="PF05456">
    <property type="entry name" value="eIF_4EBP"/>
    <property type="match status" value="1"/>
</dbReference>
<reference evidence="5" key="2">
    <citation type="submission" date="2025-09" db="UniProtKB">
        <authorList>
            <consortium name="Ensembl"/>
        </authorList>
    </citation>
    <scope>IDENTIFICATION</scope>
</reference>
<name>A0A8P4KKQ9_DICLA</name>
<keyword evidence="6" id="KW-1185">Reference proteome</keyword>
<accession>A0A8P4KKQ9</accession>
<dbReference type="OrthoDB" id="19729at2759"/>
<feature type="compositionally biased region" description="Polar residues" evidence="4">
    <location>
        <begin position="84"/>
        <end position="101"/>
    </location>
</feature>
<dbReference type="GO" id="GO:0045947">
    <property type="term" value="P:negative regulation of translational initiation"/>
    <property type="evidence" value="ECO:0007669"/>
    <property type="project" value="InterPro"/>
</dbReference>
<evidence type="ECO:0000256" key="3">
    <source>
        <dbReference type="ARBA" id="ARBA00023193"/>
    </source>
</evidence>
<dbReference type="PANTHER" id="PTHR12669:SF14">
    <property type="entry name" value="EUKARYOTIC TRANSLATION INITIATION FACTOR 4E-BINDING PROTEIN 1"/>
    <property type="match status" value="1"/>
</dbReference>
<evidence type="ECO:0000313" key="6">
    <source>
        <dbReference type="Proteomes" id="UP000694389"/>
    </source>
</evidence>
<evidence type="ECO:0000256" key="2">
    <source>
        <dbReference type="ARBA" id="ARBA00022845"/>
    </source>
</evidence>
<organism evidence="5 6">
    <name type="scientific">Dicentrarchus labrax</name>
    <name type="common">European seabass</name>
    <name type="synonym">Morone labrax</name>
    <dbReference type="NCBI Taxonomy" id="13489"/>
    <lineage>
        <taxon>Eukaryota</taxon>
        <taxon>Metazoa</taxon>
        <taxon>Chordata</taxon>
        <taxon>Craniata</taxon>
        <taxon>Vertebrata</taxon>
        <taxon>Euteleostomi</taxon>
        <taxon>Actinopterygii</taxon>
        <taxon>Neopterygii</taxon>
        <taxon>Teleostei</taxon>
        <taxon>Neoteleostei</taxon>
        <taxon>Acanthomorphata</taxon>
        <taxon>Eupercaria</taxon>
        <taxon>Moronidae</taxon>
        <taxon>Dicentrarchus</taxon>
    </lineage>
</organism>